<dbReference type="SUPFAM" id="SSF53335">
    <property type="entry name" value="S-adenosyl-L-methionine-dependent methyltransferases"/>
    <property type="match status" value="1"/>
</dbReference>
<protein>
    <recommendedName>
        <fullName evidence="1">Methyltransferase FkbM domain-containing protein</fullName>
    </recommendedName>
</protein>
<evidence type="ECO:0000313" key="2">
    <source>
        <dbReference type="EMBL" id="CAA9516514.1"/>
    </source>
</evidence>
<dbReference type="InterPro" id="IPR029063">
    <property type="entry name" value="SAM-dependent_MTases_sf"/>
</dbReference>
<dbReference type="InterPro" id="IPR006342">
    <property type="entry name" value="FkbM_mtfrase"/>
</dbReference>
<dbReference type="Pfam" id="PF05050">
    <property type="entry name" value="Methyltransf_21"/>
    <property type="match status" value="1"/>
</dbReference>
<dbReference type="EMBL" id="CADCVR010000094">
    <property type="protein sequence ID" value="CAA9516514.1"/>
    <property type="molecule type" value="Genomic_DNA"/>
</dbReference>
<dbReference type="PANTHER" id="PTHR34203:SF13">
    <property type="entry name" value="EXPRESSED PROTEIN"/>
    <property type="match status" value="1"/>
</dbReference>
<proteinExistence type="predicted"/>
<dbReference type="AlphaFoldDB" id="A0A6J4T8V8"/>
<sequence>MRSLRLRDEVLSVCVDNPARRPEQIVGRLARRVPNFRGKTRIAWGWKKALERRHRGPLLWNWPVTLPDGRRYILPAGASMTWTLAWTGEWDDQVREHILGLVRPGGLLLDVGASLGLWTVPLGRCARAIGSRVWAFEPYPSNLPFLRANVDRNGLHDIVTVQPVALGSQTTEARMPYAEAGGGNAAIIPGAETGPIVPVVRLDDLDLPGPVRFMKMDCEGYEVAVLGGGRRLVERDRPVIFGEFKHDWLTLRQQNPLGLLNWLASLDYEVYRVESHRRSSWVSETIVRLRKLHPPFDRVPTDLLLTPR</sequence>
<feature type="domain" description="Methyltransferase FkbM" evidence="1">
    <location>
        <begin position="110"/>
        <end position="269"/>
    </location>
</feature>
<dbReference type="InterPro" id="IPR052514">
    <property type="entry name" value="SAM-dependent_MTase"/>
</dbReference>
<organism evidence="2">
    <name type="scientific">uncultured Solirubrobacteraceae bacterium</name>
    <dbReference type="NCBI Taxonomy" id="1162706"/>
    <lineage>
        <taxon>Bacteria</taxon>
        <taxon>Bacillati</taxon>
        <taxon>Actinomycetota</taxon>
        <taxon>Thermoleophilia</taxon>
        <taxon>Solirubrobacterales</taxon>
        <taxon>Solirubrobacteraceae</taxon>
        <taxon>environmental samples</taxon>
    </lineage>
</organism>
<name>A0A6J4T8V8_9ACTN</name>
<dbReference type="PANTHER" id="PTHR34203">
    <property type="entry name" value="METHYLTRANSFERASE, FKBM FAMILY PROTEIN"/>
    <property type="match status" value="1"/>
</dbReference>
<dbReference type="Gene3D" id="3.40.50.150">
    <property type="entry name" value="Vaccinia Virus protein VP39"/>
    <property type="match status" value="1"/>
</dbReference>
<gene>
    <name evidence="2" type="ORF">AVDCRST_MAG53-3111</name>
</gene>
<accession>A0A6J4T8V8</accession>
<evidence type="ECO:0000259" key="1">
    <source>
        <dbReference type="Pfam" id="PF05050"/>
    </source>
</evidence>
<dbReference type="NCBIfam" id="TIGR01444">
    <property type="entry name" value="fkbM_fam"/>
    <property type="match status" value="1"/>
</dbReference>
<reference evidence="2" key="1">
    <citation type="submission" date="2020-02" db="EMBL/GenBank/DDBJ databases">
        <authorList>
            <person name="Meier V. D."/>
        </authorList>
    </citation>
    <scope>NUCLEOTIDE SEQUENCE</scope>
    <source>
        <strain evidence="2">AVDCRST_MAG53</strain>
    </source>
</reference>